<proteinExistence type="predicted"/>
<comment type="caution">
    <text evidence="2">The sequence shown here is derived from an EMBL/GenBank/DDBJ whole genome shotgun (WGS) entry which is preliminary data.</text>
</comment>
<evidence type="ECO:0000313" key="2">
    <source>
        <dbReference type="EMBL" id="OGG30599.1"/>
    </source>
</evidence>
<gene>
    <name evidence="2" type="ORF">A2973_01180</name>
</gene>
<name>A0A1F6B103_9BACT</name>
<organism evidence="2 3">
    <name type="scientific">Candidatus Gottesmanbacteria bacterium RIFCSPLOWO2_01_FULL_49_10</name>
    <dbReference type="NCBI Taxonomy" id="1798396"/>
    <lineage>
        <taxon>Bacteria</taxon>
        <taxon>Candidatus Gottesmaniibacteriota</taxon>
    </lineage>
</organism>
<dbReference type="EMBL" id="MFJZ01000013">
    <property type="protein sequence ID" value="OGG30599.1"/>
    <property type="molecule type" value="Genomic_DNA"/>
</dbReference>
<dbReference type="SUPFAM" id="SSF88723">
    <property type="entry name" value="PIN domain-like"/>
    <property type="match status" value="1"/>
</dbReference>
<evidence type="ECO:0000259" key="1">
    <source>
        <dbReference type="Pfam" id="PF13470"/>
    </source>
</evidence>
<evidence type="ECO:0000313" key="3">
    <source>
        <dbReference type="Proteomes" id="UP000176409"/>
    </source>
</evidence>
<protein>
    <recommendedName>
        <fullName evidence="1">PIN domain-containing protein</fullName>
    </recommendedName>
</protein>
<feature type="domain" description="PIN" evidence="1">
    <location>
        <begin position="5"/>
        <end position="110"/>
    </location>
</feature>
<dbReference type="Proteomes" id="UP000176409">
    <property type="component" value="Unassembled WGS sequence"/>
</dbReference>
<dbReference type="AlphaFoldDB" id="A0A1F6B103"/>
<reference evidence="2 3" key="1">
    <citation type="journal article" date="2016" name="Nat. Commun.">
        <title>Thousands of microbial genomes shed light on interconnected biogeochemical processes in an aquifer system.</title>
        <authorList>
            <person name="Anantharaman K."/>
            <person name="Brown C.T."/>
            <person name="Hug L.A."/>
            <person name="Sharon I."/>
            <person name="Castelle C.J."/>
            <person name="Probst A.J."/>
            <person name="Thomas B.C."/>
            <person name="Singh A."/>
            <person name="Wilkins M.J."/>
            <person name="Karaoz U."/>
            <person name="Brodie E.L."/>
            <person name="Williams K.H."/>
            <person name="Hubbard S.S."/>
            <person name="Banfield J.F."/>
        </authorList>
    </citation>
    <scope>NUCLEOTIDE SEQUENCE [LARGE SCALE GENOMIC DNA]</scope>
</reference>
<dbReference type="InterPro" id="IPR029060">
    <property type="entry name" value="PIN-like_dom_sf"/>
</dbReference>
<accession>A0A1F6B103</accession>
<dbReference type="Pfam" id="PF13470">
    <property type="entry name" value="PIN_3"/>
    <property type="match status" value="1"/>
</dbReference>
<dbReference type="STRING" id="1798396.A2973_01180"/>
<sequence>MLTPVFVDSDVVISSLMSKTGAAYLLMNDGRIARFISDVSLLELERVADALHLSQKDLQKLVQTRCDVVAIGDRKNELTRMAEYTRDANDAHIVLGGKLAKAKFLVTYNMKHYRTGKIRDDLGIIVLPPAFLLQYLRSLN</sequence>
<dbReference type="InterPro" id="IPR002716">
    <property type="entry name" value="PIN_dom"/>
</dbReference>